<dbReference type="GO" id="GO:0008569">
    <property type="term" value="F:minus-end-directed microtubule motor activity"/>
    <property type="evidence" value="ECO:0007669"/>
    <property type="project" value="InterPro"/>
</dbReference>
<evidence type="ECO:0000313" key="6">
    <source>
        <dbReference type="Proteomes" id="UP000261520"/>
    </source>
</evidence>
<dbReference type="Gene3D" id="3.10.490.20">
    <property type="match status" value="1"/>
</dbReference>
<evidence type="ECO:0000313" key="5">
    <source>
        <dbReference type="Ensembl" id="ENSPMGP00000015871.1"/>
    </source>
</evidence>
<dbReference type="InterPro" id="IPR042219">
    <property type="entry name" value="AAA_lid_11_sf"/>
</dbReference>
<dbReference type="GO" id="GO:0051959">
    <property type="term" value="F:dynein light intermediate chain binding"/>
    <property type="evidence" value="ECO:0007669"/>
    <property type="project" value="InterPro"/>
</dbReference>
<keyword evidence="6" id="KW-1185">Reference proteome</keyword>
<dbReference type="InterPro" id="IPR043160">
    <property type="entry name" value="Dynein_C_barrel"/>
</dbReference>
<dbReference type="Pfam" id="PF18198">
    <property type="entry name" value="AAA_lid_11"/>
    <property type="match status" value="1"/>
</dbReference>
<feature type="domain" description="Dynein heavy chain AAA lid" evidence="3">
    <location>
        <begin position="270"/>
        <end position="399"/>
    </location>
</feature>
<evidence type="ECO:0008006" key="7">
    <source>
        <dbReference type="Google" id="ProtNLM"/>
    </source>
</evidence>
<dbReference type="Gene3D" id="3.40.50.300">
    <property type="entry name" value="P-loop containing nucleotide triphosphate hydrolases"/>
    <property type="match status" value="1"/>
</dbReference>
<evidence type="ECO:0000259" key="3">
    <source>
        <dbReference type="Pfam" id="PF18198"/>
    </source>
</evidence>
<dbReference type="GO" id="GO:0007018">
    <property type="term" value="P:microtubule-based movement"/>
    <property type="evidence" value="ECO:0007669"/>
    <property type="project" value="InterPro"/>
</dbReference>
<reference evidence="5" key="1">
    <citation type="submission" date="2025-08" db="UniProtKB">
        <authorList>
            <consortium name="Ensembl"/>
        </authorList>
    </citation>
    <scope>IDENTIFICATION</scope>
</reference>
<dbReference type="InterPro" id="IPR027417">
    <property type="entry name" value="P-loop_NTPase"/>
</dbReference>
<dbReference type="InterPro" id="IPR026983">
    <property type="entry name" value="DHC"/>
</dbReference>
<dbReference type="Pfam" id="PF03028">
    <property type="entry name" value="Dynein_heavy"/>
    <property type="match status" value="1"/>
</dbReference>
<dbReference type="Gene3D" id="1.10.8.1220">
    <property type="match status" value="1"/>
</dbReference>
<dbReference type="Pfam" id="PF18199">
    <property type="entry name" value="Dynein_C"/>
    <property type="match status" value="1"/>
</dbReference>
<proteinExistence type="predicted"/>
<organism evidence="5 6">
    <name type="scientific">Periophthalmus magnuspinnatus</name>
    <dbReference type="NCBI Taxonomy" id="409849"/>
    <lineage>
        <taxon>Eukaryota</taxon>
        <taxon>Metazoa</taxon>
        <taxon>Chordata</taxon>
        <taxon>Craniata</taxon>
        <taxon>Vertebrata</taxon>
        <taxon>Euteleostomi</taxon>
        <taxon>Actinopterygii</taxon>
        <taxon>Neopterygii</taxon>
        <taxon>Teleostei</taxon>
        <taxon>Neoteleostei</taxon>
        <taxon>Acanthomorphata</taxon>
        <taxon>Gobiaria</taxon>
        <taxon>Gobiiformes</taxon>
        <taxon>Gobioidei</taxon>
        <taxon>Gobiidae</taxon>
        <taxon>Oxudercinae</taxon>
        <taxon>Periophthalmus</taxon>
    </lineage>
</organism>
<dbReference type="Ensembl" id="ENSPMGT00000016935.1">
    <property type="protein sequence ID" value="ENSPMGP00000015871.1"/>
    <property type="gene ID" value="ENSPMGG00000013011.1"/>
</dbReference>
<reference evidence="5" key="2">
    <citation type="submission" date="2025-09" db="UniProtKB">
        <authorList>
            <consortium name="Ensembl"/>
        </authorList>
    </citation>
    <scope>IDENTIFICATION</scope>
</reference>
<dbReference type="GO" id="GO:0030286">
    <property type="term" value="C:dynein complex"/>
    <property type="evidence" value="ECO:0007669"/>
    <property type="project" value="InterPro"/>
</dbReference>
<dbReference type="PANTHER" id="PTHR22878">
    <property type="entry name" value="DYNEIN HEAVY CHAIN 6, AXONEMAL-LIKE-RELATED"/>
    <property type="match status" value="1"/>
</dbReference>
<dbReference type="GO" id="GO:0045505">
    <property type="term" value="F:dynein intermediate chain binding"/>
    <property type="evidence" value="ECO:0007669"/>
    <property type="project" value="InterPro"/>
</dbReference>
<dbReference type="InterPro" id="IPR041228">
    <property type="entry name" value="Dynein_C"/>
</dbReference>
<evidence type="ECO:0000259" key="4">
    <source>
        <dbReference type="Pfam" id="PF18199"/>
    </source>
</evidence>
<feature type="compositionally biased region" description="Polar residues" evidence="1">
    <location>
        <begin position="647"/>
        <end position="656"/>
    </location>
</feature>
<sequence>LNDLGHIDPMYQFALDAYISLFNISLEKSKRSHKLEERIANLNNYHTYAVYKIVHIVCFVTEDWQENCNEWQENCNEFQKMLIVRSLRQDRVSFCVASFICKNLGSRFVEPPVLDMKAVCFESTCRTPLIFVLSPGVDPTGALLQLAESSGKSSQFHVLSLGQGQAPIAKRMITDGVKNGHWVFLANCHLSLSWMPELDKLVEQLQVEEPHPDFRLWLSSSPHPEFPITILQAGIKMTTEPPKGVKANMKRLYQLVTEAQFSHCSRPAFYRKLLFSLCFFHSILLERKKFLQLGWNIVYGFNDSDFEVSESLLSLYLDKYEEIPWDTLKYLIAGVNYGGHVTDDWDRRLLTTYINDYFCEAAVGDLFRVKGILNKEGYHSIFNLPATEHPEVFGQHPNADIASQIAETRTLFDTLLSLQPQVSSTGAGTSMTRGSREDRRCTHNAINLMKILFCFSSSIIKLQKGIKGVVVMSPHLEETFNCIYDVRVPPLWEKAYPSIKPLAAWTRDLCQRVAQFASWAGTTVPPTLIWLPGFTFPNSFLTAVLQSAARQHNFSPDKKGAKLLLPPNKTHMSNNINQPNMFPPVCPEDGVYIRGLYLEGAGWDKTNSCLVEAEPMQMVCPIPTIHFKPVERRKKMAKSESPDLPQTPVQTRNSLELKSGSAPADHWIKRGTALLLSLDS</sequence>
<dbReference type="InterPro" id="IPR004273">
    <property type="entry name" value="Dynein_heavy_D6_P-loop"/>
</dbReference>
<feature type="domain" description="Dynein heavy chain region D6 P-loop" evidence="2">
    <location>
        <begin position="125"/>
        <end position="238"/>
    </location>
</feature>
<feature type="region of interest" description="Disordered" evidence="1">
    <location>
        <begin position="632"/>
        <end position="661"/>
    </location>
</feature>
<evidence type="ECO:0000256" key="1">
    <source>
        <dbReference type="SAM" id="MobiDB-lite"/>
    </source>
</evidence>
<dbReference type="Gene3D" id="1.10.8.720">
    <property type="entry name" value="Region D6 of dynein motor"/>
    <property type="match status" value="1"/>
</dbReference>
<dbReference type="AlphaFoldDB" id="A0A3B4AHB3"/>
<dbReference type="Gene3D" id="1.20.1270.280">
    <property type="match status" value="1"/>
</dbReference>
<evidence type="ECO:0000259" key="2">
    <source>
        <dbReference type="Pfam" id="PF03028"/>
    </source>
</evidence>
<dbReference type="PANTHER" id="PTHR22878:SF68">
    <property type="entry name" value="DYNEIN HEAVY CHAIN 6, AXONEMAL-LIKE"/>
    <property type="match status" value="1"/>
</dbReference>
<name>A0A3B4AHB3_9GOBI</name>
<feature type="domain" description="Dynein heavy chain C-terminal" evidence="4">
    <location>
        <begin position="447"/>
        <end position="676"/>
    </location>
</feature>
<dbReference type="Proteomes" id="UP000261520">
    <property type="component" value="Unplaced"/>
</dbReference>
<dbReference type="InterPro" id="IPR041658">
    <property type="entry name" value="AAA_lid_11"/>
</dbReference>
<dbReference type="STRING" id="409849.ENSPMGP00000015871"/>
<protein>
    <recommendedName>
        <fullName evidence="7">Dynein axonemal heavy chain 2</fullName>
    </recommendedName>
</protein>
<dbReference type="FunFam" id="3.40.50.300:FF:000153">
    <property type="entry name" value="Dynein axonemal heavy chain 1"/>
    <property type="match status" value="1"/>
</dbReference>
<accession>A0A3B4AHB3</accession>